<name>A0A812XF76_9DINO</name>
<organism evidence="1 2">
    <name type="scientific">Symbiodinium necroappetens</name>
    <dbReference type="NCBI Taxonomy" id="1628268"/>
    <lineage>
        <taxon>Eukaryota</taxon>
        <taxon>Sar</taxon>
        <taxon>Alveolata</taxon>
        <taxon>Dinophyceae</taxon>
        <taxon>Suessiales</taxon>
        <taxon>Symbiodiniaceae</taxon>
        <taxon>Symbiodinium</taxon>
    </lineage>
</organism>
<comment type="caution">
    <text evidence="1">The sequence shown here is derived from an EMBL/GenBank/DDBJ whole genome shotgun (WGS) entry which is preliminary data.</text>
</comment>
<dbReference type="Proteomes" id="UP000601435">
    <property type="component" value="Unassembled WGS sequence"/>
</dbReference>
<gene>
    <name evidence="1" type="primary">Znfx1</name>
    <name evidence="1" type="ORF">SNEC2469_LOCUS21089</name>
</gene>
<feature type="non-terminal residue" evidence="1">
    <location>
        <position position="115"/>
    </location>
</feature>
<proteinExistence type="predicted"/>
<dbReference type="EMBL" id="CAJNJA010037191">
    <property type="protein sequence ID" value="CAE7729955.1"/>
    <property type="molecule type" value="Genomic_DNA"/>
</dbReference>
<evidence type="ECO:0000313" key="1">
    <source>
        <dbReference type="EMBL" id="CAE7729955.1"/>
    </source>
</evidence>
<dbReference type="AlphaFoldDB" id="A0A812XF76"/>
<accession>A0A812XF76</accession>
<sequence>ELTEGQEKELAKKLSFVNPAAAPFAGKSLLDKLMKEREAPLPLLDLLMALEVYNADGDVARSHLDSYLTSLRASTRQVAHPLLLLALHRVEGLPILETALHRFPEMEPMLTSDEK</sequence>
<evidence type="ECO:0000313" key="2">
    <source>
        <dbReference type="Proteomes" id="UP000601435"/>
    </source>
</evidence>
<keyword evidence="2" id="KW-1185">Reference proteome</keyword>
<feature type="non-terminal residue" evidence="1">
    <location>
        <position position="1"/>
    </location>
</feature>
<reference evidence="1" key="1">
    <citation type="submission" date="2021-02" db="EMBL/GenBank/DDBJ databases">
        <authorList>
            <person name="Dougan E. K."/>
            <person name="Rhodes N."/>
            <person name="Thang M."/>
            <person name="Chan C."/>
        </authorList>
    </citation>
    <scope>NUCLEOTIDE SEQUENCE</scope>
</reference>
<protein>
    <submittedName>
        <fullName evidence="1">Znfx1 protein</fullName>
    </submittedName>
</protein>